<dbReference type="GO" id="GO:0008270">
    <property type="term" value="F:zinc ion binding"/>
    <property type="evidence" value="ECO:0007669"/>
    <property type="project" value="InterPro"/>
</dbReference>
<dbReference type="Gene3D" id="3.20.20.210">
    <property type="match status" value="1"/>
</dbReference>
<organism evidence="2 3">
    <name type="scientific">Sulfobacillus acidophilus</name>
    <dbReference type="NCBI Taxonomy" id="53633"/>
    <lineage>
        <taxon>Bacteria</taxon>
        <taxon>Bacillati</taxon>
        <taxon>Bacillota</taxon>
        <taxon>Clostridia</taxon>
        <taxon>Eubacteriales</taxon>
        <taxon>Clostridiales Family XVII. Incertae Sedis</taxon>
        <taxon>Sulfobacillus</taxon>
    </lineage>
</organism>
<dbReference type="GO" id="GO:0008652">
    <property type="term" value="P:amino acid biosynthetic process"/>
    <property type="evidence" value="ECO:0007669"/>
    <property type="project" value="InterPro"/>
</dbReference>
<reference evidence="2 3" key="1">
    <citation type="journal article" date="2014" name="BMC Genomics">
        <title>Comparison of environmental and isolate Sulfobacillus genomes reveals diverse carbon, sulfur, nitrogen, and hydrogen metabolisms.</title>
        <authorList>
            <person name="Justice N.B."/>
            <person name="Norman A."/>
            <person name="Brown C.T."/>
            <person name="Singh A."/>
            <person name="Thomas B.C."/>
            <person name="Banfield J.F."/>
        </authorList>
    </citation>
    <scope>NUCLEOTIDE SEQUENCE [LARGE SCALE GENOMIC DNA]</scope>
    <source>
        <strain evidence="2">AMDSBA3</strain>
    </source>
</reference>
<protein>
    <submittedName>
        <fullName evidence="2">Synthase</fullName>
    </submittedName>
</protein>
<dbReference type="PANTHER" id="PTHR30519">
    <property type="entry name" value="5-METHYLTETRAHYDROPTEROYLTRIGLUTAMATE--HOMOCYSTEINE METHYLTRANSFERASE"/>
    <property type="match status" value="1"/>
</dbReference>
<dbReference type="EMBL" id="PXYV01000081">
    <property type="protein sequence ID" value="PSR20161.1"/>
    <property type="molecule type" value="Genomic_DNA"/>
</dbReference>
<sequence>MRTCTIGAYPKIPAKTGPSVRTAIQRFERGSIGPKQLFETYQAVVADTVNLAYDANLDATTDGQIRWYDLFDPLCRDIDNLQPGGLLRWFDNNFYYRHPLVTGRLQFQGGTLAQWTREAVERSLVPITVALPGPFTILALAEDRSYHQPSALLSDIVEVLALEVGSLRGTGLFEVQWDEPALAAQVSQAQADDVRSAYQDLLGAHSDMRQSVALYWGSSIPWVPVFADLPVARLSVDAVTNPEVLTVLQRELVACEIGLGLVDARDIRLEDAAHLAQIVTDYADRYGDTRVWLHPSSGLELLPPDRAADKVRLLKAVKALAEGETAHHG</sequence>
<gene>
    <name evidence="2" type="ORF">C7B45_16210</name>
</gene>
<dbReference type="InterPro" id="IPR013215">
    <property type="entry name" value="Cbl-indep_Met_Synth_N"/>
</dbReference>
<name>A0A2T2WD48_9FIRM</name>
<evidence type="ECO:0000259" key="1">
    <source>
        <dbReference type="Pfam" id="PF08267"/>
    </source>
</evidence>
<accession>A0A2T2WD48</accession>
<evidence type="ECO:0000313" key="2">
    <source>
        <dbReference type="EMBL" id="PSR20161.1"/>
    </source>
</evidence>
<dbReference type="Proteomes" id="UP000241848">
    <property type="component" value="Unassembled WGS sequence"/>
</dbReference>
<comment type="caution">
    <text evidence="2">The sequence shown here is derived from an EMBL/GenBank/DDBJ whole genome shotgun (WGS) entry which is preliminary data.</text>
</comment>
<proteinExistence type="predicted"/>
<evidence type="ECO:0000313" key="3">
    <source>
        <dbReference type="Proteomes" id="UP000241848"/>
    </source>
</evidence>
<dbReference type="GO" id="GO:0003871">
    <property type="term" value="F:5-methyltetrahydropteroyltriglutamate-homocysteine S-methyltransferase activity"/>
    <property type="evidence" value="ECO:0007669"/>
    <property type="project" value="InterPro"/>
</dbReference>
<dbReference type="InterPro" id="IPR038071">
    <property type="entry name" value="UROD/MetE-like_sf"/>
</dbReference>
<dbReference type="AlphaFoldDB" id="A0A2T2WD48"/>
<feature type="domain" description="Cobalamin-independent methionine synthase MetE N-terminal" evidence="1">
    <location>
        <begin position="80"/>
        <end position="281"/>
    </location>
</feature>
<dbReference type="SUPFAM" id="SSF51726">
    <property type="entry name" value="UROD/MetE-like"/>
    <property type="match status" value="1"/>
</dbReference>
<dbReference type="Pfam" id="PF08267">
    <property type="entry name" value="Meth_synt_1"/>
    <property type="match status" value="1"/>
</dbReference>